<keyword evidence="1" id="KW-0479">Metal-binding</keyword>
<dbReference type="GO" id="GO:0008270">
    <property type="term" value="F:zinc ion binding"/>
    <property type="evidence" value="ECO:0007669"/>
    <property type="project" value="UniProtKB-KW"/>
</dbReference>
<evidence type="ECO:0000256" key="1">
    <source>
        <dbReference type="ARBA" id="ARBA00022723"/>
    </source>
</evidence>
<dbReference type="GO" id="GO:0045892">
    <property type="term" value="P:negative regulation of DNA-templated transcription"/>
    <property type="evidence" value="ECO:0007669"/>
    <property type="project" value="InterPro"/>
</dbReference>
<dbReference type="GO" id="GO:0042826">
    <property type="term" value="F:histone deacetylase binding"/>
    <property type="evidence" value="ECO:0007669"/>
    <property type="project" value="InterPro"/>
</dbReference>
<evidence type="ECO:0000313" key="6">
    <source>
        <dbReference type="Proteomes" id="UP000694844"/>
    </source>
</evidence>
<dbReference type="GeneID" id="111128358"/>
<dbReference type="RefSeq" id="XP_022329646.1">
    <property type="nucleotide sequence ID" value="XM_022473938.1"/>
</dbReference>
<evidence type="ECO:0000256" key="2">
    <source>
        <dbReference type="ARBA" id="ARBA00022771"/>
    </source>
</evidence>
<dbReference type="InterPro" id="IPR002893">
    <property type="entry name" value="Znf_MYND"/>
</dbReference>
<keyword evidence="2 4" id="KW-0863">Zinc-finger</keyword>
<dbReference type="InterPro" id="IPR042989">
    <property type="entry name" value="ZMY15"/>
</dbReference>
<evidence type="ECO:0000259" key="5">
    <source>
        <dbReference type="PROSITE" id="PS50865"/>
    </source>
</evidence>
<dbReference type="KEGG" id="cvn:111128358"/>
<sequence>MEFHEGANTVCVKNLPVEDSVWFIETLQSDEEKSLRVVDKHFKDIGEWQHNVTVCLRPEDIFQCFVKSCLSPCKGSARRPRHVVLKGQLQEQFNENAFLCEKFHQLGVTFAGSQIDPSSNITRWRECHFCHMRAEQQLMFYCPLCCAVLYCSVECQREDTHGSTCQSHGFWCSKFLTYMKDTSTLSDFPFEFSQETSSADFDATRYRSFLKEKGVLGEGCWLREGLTSSDKVQSHRYGRYLDLENPYVLPVESCVLDEPISVDCQSSIVDWASYYKCRELDLSSPVAILLQWPLTVFFIIQNVLNGTEPGNEVNIDIVGVEKEVELVPVFKELGNLLPESKIDIHMFGRHLHPQVKEKTWSFGSVVVSVHNELYHKNVCAPQAQTPHLVIGFNAGIAAYSSWIPTIKKLKSMKVPTYFTDYCKSSIELSRLMLKDHCDVMTSDPILNPFRSPIRMASSDHDLPWFSNAYIFGLECT</sequence>
<dbReference type="SUPFAM" id="SSF144232">
    <property type="entry name" value="HIT/MYND zinc finger-like"/>
    <property type="match status" value="1"/>
</dbReference>
<accession>A0A8B8DRN1</accession>
<dbReference type="PANTHER" id="PTHR47085">
    <property type="entry name" value="ZINC FINGER MYND DOMAIN-CONTAINING PROTEIN 15"/>
    <property type="match status" value="1"/>
</dbReference>
<organism evidence="6 7">
    <name type="scientific">Crassostrea virginica</name>
    <name type="common">Eastern oyster</name>
    <dbReference type="NCBI Taxonomy" id="6565"/>
    <lineage>
        <taxon>Eukaryota</taxon>
        <taxon>Metazoa</taxon>
        <taxon>Spiralia</taxon>
        <taxon>Lophotrochozoa</taxon>
        <taxon>Mollusca</taxon>
        <taxon>Bivalvia</taxon>
        <taxon>Autobranchia</taxon>
        <taxon>Pteriomorphia</taxon>
        <taxon>Ostreida</taxon>
        <taxon>Ostreoidea</taxon>
        <taxon>Ostreidae</taxon>
        <taxon>Crassostrea</taxon>
    </lineage>
</organism>
<reference evidence="7" key="1">
    <citation type="submission" date="2025-08" db="UniProtKB">
        <authorList>
            <consortium name="RefSeq"/>
        </authorList>
    </citation>
    <scope>IDENTIFICATION</scope>
    <source>
        <tissue evidence="7">Whole sample</tissue>
    </source>
</reference>
<gene>
    <name evidence="7" type="primary">LOC111128358</name>
</gene>
<proteinExistence type="predicted"/>
<evidence type="ECO:0000256" key="4">
    <source>
        <dbReference type="PROSITE-ProRule" id="PRU00134"/>
    </source>
</evidence>
<dbReference type="Proteomes" id="UP000694844">
    <property type="component" value="Chromosome 4"/>
</dbReference>
<dbReference type="PANTHER" id="PTHR47085:SF1">
    <property type="entry name" value="ZINC FINGER MYND DOMAIN-CONTAINING PROTEIN 15"/>
    <property type="match status" value="1"/>
</dbReference>
<protein>
    <submittedName>
        <fullName evidence="7">Zinc finger MYND domain-containing protein 15-like isoform X1</fullName>
    </submittedName>
</protein>
<dbReference type="PROSITE" id="PS50865">
    <property type="entry name" value="ZF_MYND_2"/>
    <property type="match status" value="1"/>
</dbReference>
<evidence type="ECO:0000256" key="3">
    <source>
        <dbReference type="ARBA" id="ARBA00022833"/>
    </source>
</evidence>
<dbReference type="Pfam" id="PF20179">
    <property type="entry name" value="MSS51_C"/>
    <property type="match status" value="1"/>
</dbReference>
<name>A0A8B8DRN1_CRAVI</name>
<dbReference type="AlphaFoldDB" id="A0A8B8DRN1"/>
<dbReference type="InterPro" id="IPR046824">
    <property type="entry name" value="Mss51-like_C"/>
</dbReference>
<keyword evidence="6" id="KW-1185">Reference proteome</keyword>
<dbReference type="OrthoDB" id="5282002at2759"/>
<evidence type="ECO:0000313" key="7">
    <source>
        <dbReference type="RefSeq" id="XP_022329646.1"/>
    </source>
</evidence>
<feature type="domain" description="MYND-type" evidence="5">
    <location>
        <begin position="127"/>
        <end position="172"/>
    </location>
</feature>
<keyword evidence="3" id="KW-0862">Zinc</keyword>